<comment type="caution">
    <text evidence="1">The sequence shown here is derived from an EMBL/GenBank/DDBJ whole genome shotgun (WGS) entry which is preliminary data.</text>
</comment>
<name>A0ABV3SBD0_9HYPH</name>
<sequence length="193" mass="22558">MLTEGERGYVRYMLAKKPARRHPYRGKWMTVAEIAAATGMSERTIQRRIQAGVDLDMPRRKPGPQRRRYEFRECSLSIKEIAALTGWSITKTRSRISGTSVLEGDDMHMTDLLKDNLVLLTFNKRTDTVAGWSQRLGITDATLRNRINRGWSIERALTEPPMRPNERFVFKHNRRIIRRIAASFHRQSYEARR</sequence>
<dbReference type="RefSeq" id="WP_367951959.1">
    <property type="nucleotide sequence ID" value="NZ_JBDPGJ010000001.1"/>
</dbReference>
<proteinExistence type="predicted"/>
<evidence type="ECO:0000313" key="1">
    <source>
        <dbReference type="EMBL" id="MEX0404052.1"/>
    </source>
</evidence>
<dbReference type="EMBL" id="JBDPGJ010000001">
    <property type="protein sequence ID" value="MEX0404052.1"/>
    <property type="molecule type" value="Genomic_DNA"/>
</dbReference>
<protein>
    <submittedName>
        <fullName evidence="1">Uncharacterized protein</fullName>
    </submittedName>
</protein>
<accession>A0ABV3SBD0</accession>
<gene>
    <name evidence="1" type="ORF">ABGN05_00070</name>
</gene>
<organism evidence="1 2">
    <name type="scientific">Aquibium pacificus</name>
    <dbReference type="NCBI Taxonomy" id="3153579"/>
    <lineage>
        <taxon>Bacteria</taxon>
        <taxon>Pseudomonadati</taxon>
        <taxon>Pseudomonadota</taxon>
        <taxon>Alphaproteobacteria</taxon>
        <taxon>Hyphomicrobiales</taxon>
        <taxon>Phyllobacteriaceae</taxon>
        <taxon>Aquibium</taxon>
    </lineage>
</organism>
<keyword evidence="2" id="KW-1185">Reference proteome</keyword>
<evidence type="ECO:0000313" key="2">
    <source>
        <dbReference type="Proteomes" id="UP001556692"/>
    </source>
</evidence>
<dbReference type="Proteomes" id="UP001556692">
    <property type="component" value="Unassembled WGS sequence"/>
</dbReference>
<reference evidence="1 2" key="1">
    <citation type="submission" date="2024-05" db="EMBL/GenBank/DDBJ databases">
        <authorList>
            <person name="Jiang F."/>
        </authorList>
    </citation>
    <scope>NUCLEOTIDE SEQUENCE [LARGE SCALE GENOMIC DNA]</scope>
    <source>
        <strain evidence="1 2">LZ166</strain>
    </source>
</reference>